<organism evidence="4 5">
    <name type="scientific">Rhizocola hellebori</name>
    <dbReference type="NCBI Taxonomy" id="1392758"/>
    <lineage>
        <taxon>Bacteria</taxon>
        <taxon>Bacillati</taxon>
        <taxon>Actinomycetota</taxon>
        <taxon>Actinomycetes</taxon>
        <taxon>Micromonosporales</taxon>
        <taxon>Micromonosporaceae</taxon>
        <taxon>Rhizocola</taxon>
    </lineage>
</organism>
<dbReference type="EMBL" id="BONY01000011">
    <property type="protein sequence ID" value="GIH04195.1"/>
    <property type="molecule type" value="Genomic_DNA"/>
</dbReference>
<accession>A0A8J3VF43</accession>
<evidence type="ECO:0000259" key="3">
    <source>
        <dbReference type="PROSITE" id="PS51820"/>
    </source>
</evidence>
<dbReference type="GO" id="GO:0005975">
    <property type="term" value="P:carbohydrate metabolic process"/>
    <property type="evidence" value="ECO:0007669"/>
    <property type="project" value="UniProtKB-ARBA"/>
</dbReference>
<name>A0A8J3VF43_9ACTN</name>
<evidence type="ECO:0000313" key="5">
    <source>
        <dbReference type="Proteomes" id="UP000612899"/>
    </source>
</evidence>
<dbReference type="Proteomes" id="UP000612899">
    <property type="component" value="Unassembled WGS sequence"/>
</dbReference>
<feature type="domain" description="PA14" evidence="3">
    <location>
        <begin position="1215"/>
        <end position="1363"/>
    </location>
</feature>
<dbReference type="Gene3D" id="2.60.40.10">
    <property type="entry name" value="Immunoglobulins"/>
    <property type="match status" value="1"/>
</dbReference>
<gene>
    <name evidence="4" type="ORF">Rhe02_22620</name>
</gene>
<dbReference type="Gene3D" id="2.180.10.10">
    <property type="entry name" value="RHS repeat-associated core"/>
    <property type="match status" value="2"/>
</dbReference>
<feature type="region of interest" description="Disordered" evidence="1">
    <location>
        <begin position="45"/>
        <end position="78"/>
    </location>
</feature>
<evidence type="ECO:0000256" key="2">
    <source>
        <dbReference type="SAM" id="SignalP"/>
    </source>
</evidence>
<dbReference type="NCBIfam" id="TIGR03696">
    <property type="entry name" value="Rhs_assc_core"/>
    <property type="match status" value="1"/>
</dbReference>
<dbReference type="Gene3D" id="3.90.182.10">
    <property type="entry name" value="Toxin - Anthrax Protective Antigen,domain 1"/>
    <property type="match status" value="1"/>
</dbReference>
<dbReference type="InterPro" id="IPR022385">
    <property type="entry name" value="Rhs_assc_core"/>
</dbReference>
<keyword evidence="2" id="KW-0732">Signal</keyword>
<dbReference type="Pfam" id="PF07691">
    <property type="entry name" value="PA14"/>
    <property type="match status" value="1"/>
</dbReference>
<evidence type="ECO:0000313" key="4">
    <source>
        <dbReference type="EMBL" id="GIH04195.1"/>
    </source>
</evidence>
<keyword evidence="5" id="KW-1185">Reference proteome</keyword>
<dbReference type="InterPro" id="IPR011658">
    <property type="entry name" value="PA14_dom"/>
</dbReference>
<dbReference type="SUPFAM" id="SSF56988">
    <property type="entry name" value="Anthrax protective antigen"/>
    <property type="match status" value="2"/>
</dbReference>
<evidence type="ECO:0000256" key="1">
    <source>
        <dbReference type="SAM" id="MobiDB-lite"/>
    </source>
</evidence>
<reference evidence="4" key="1">
    <citation type="submission" date="2021-01" db="EMBL/GenBank/DDBJ databases">
        <title>Whole genome shotgun sequence of Rhizocola hellebori NBRC 109834.</title>
        <authorList>
            <person name="Komaki H."/>
            <person name="Tamura T."/>
        </authorList>
    </citation>
    <scope>NUCLEOTIDE SEQUENCE</scope>
    <source>
        <strain evidence="4">NBRC 109834</strain>
    </source>
</reference>
<dbReference type="SMART" id="SM00758">
    <property type="entry name" value="PA14"/>
    <property type="match status" value="2"/>
</dbReference>
<proteinExistence type="predicted"/>
<protein>
    <recommendedName>
        <fullName evidence="3">PA14 domain-containing protein</fullName>
    </recommendedName>
</protein>
<dbReference type="InterPro" id="IPR037524">
    <property type="entry name" value="PA14/GLEYA"/>
</dbReference>
<feature type="signal peptide" evidence="2">
    <location>
        <begin position="1"/>
        <end position="33"/>
    </location>
</feature>
<feature type="compositionally biased region" description="Polar residues" evidence="1">
    <location>
        <begin position="58"/>
        <end position="70"/>
    </location>
</feature>
<dbReference type="PROSITE" id="PS51820">
    <property type="entry name" value="PA14"/>
    <property type="match status" value="2"/>
</dbReference>
<feature type="domain" description="PA14" evidence="3">
    <location>
        <begin position="675"/>
        <end position="823"/>
    </location>
</feature>
<comment type="caution">
    <text evidence="4">The sequence shown here is derived from an EMBL/GenBank/DDBJ whole genome shotgun (WGS) entry which is preliminary data.</text>
</comment>
<dbReference type="InterPro" id="IPR013783">
    <property type="entry name" value="Ig-like_fold"/>
</dbReference>
<feature type="chain" id="PRO_5035182818" description="PA14 domain-containing protein" evidence="2">
    <location>
        <begin position="34"/>
        <end position="2129"/>
    </location>
</feature>
<sequence length="2129" mass="228414">MTSVRMRRTTLVVCAVMLPGLVGVASGPPPAQAAKPVAVARPLLGTSPPVRLPEPSMPTGNAATEQTSQAAKPKRPVPREFDPAREIIRRRDAQTEVYANDDGTETVILHTEPVNFQPRPGAAWEKIDNTLVPDPQRDGWIRNLANSWKVEFGPIMSQGGGVELSAGTGKIWFAPELGDVHQMVLPVIDEDHPNRLVYSDVWPGVDVVYSVTSAQVKESIVVRSGDRSDFPFAVSGLGLEERMLLPPRVTAASAGTWQLGPLEVTGSQGTVTDGSGVKARVETLDGRKDGRQRMTLSVDKAWLATQSGGKHPVVIDPSFLLPSTGAANWACSYLLFESLYEASFCDGIRTGTHHTPGTPWDPANGRYWWRSIARFDYRPYVEGANKDLISAQVWGNEYDELGIGADPELIELWDAIAPNAAGAVANGDRVFNLVDAKVVPSDPWCYWGLEVCWDVTDRIQLWKDIAAWNSPWDDGMFGFGGDEEDPDYLYRLSYKRFLPGDIRLALNVNTRPGKPAQVGPADGALAIDTLEPTLTWQTVDDPDGQEVRYTVKLATSPDAESGMVAQSAELTEPAGAAQMSWAVPAGVLRDGVTYYWKVLAHDIAFDNAGGAYVASDVRKLTVDRKLGMGGLSPTDELGAVTTNMVTGNPTVRIDGPQLPTVGGGVGVGFVYNGRDTRYGLKATYRNDVDKDHVIEPTDPVQLVRTDTVMRFEWGNESPSPGVPTDYFTASWSGSIRLPANHNWQFGIRSDDGIRLRYNGVTVMDLWNSLQPDPVWEAGSHAGGTTRAFALDYYEVTGPAYLHLLVREDLGGSFGPASDVPADWLAPESPALPSGWSLQAADANAAYTAATVNEGSVTLTADDGETFSFARNASGTYTPPPDNDDLVVVNSDGTVAVHDEEGLDYLFRPDGGLSAVRTPLDDRRPAAARNVFDSLGRLAAIEDPVSGRQVTLRYAATDADVNCPNSPPLGGTAYQAEEGMLCRVTYWDGTTTDLFYFRDTDLLSHVANPGDSWWTFSYDSEARMVGMADPNARDVLFSGNRTDTDLNRLFTRIDYDPLTTGLKSRVKTVTLPAAQQIDAARPSRTYDYTQNKSGGILIDGSATVTRGGMAGIFRTQKYDFRGRRTEDTNSLGQTVKTYWDARDLAYATLTPDGQLTATLYDQKRNPVESWGPAPVSMFDKIWYGNDFYLPKDADCMSATASATACEVGRTHTGFDEGVNGLQVKWWNNTSRQGPVVAHAFDPDTLRDNDSGRPQGVNANGTGALYTGDITLPTAGVFKLQICVGQADAAWLFVDGREVVSRWLPDTSLPHSCSDPENKSTWINAAGPGERHSIQIKYADFDFADLLHLNWVRPDGGYEAATGLTPEFNLVTSKIGPDGTKTSTFYSDPANGIGPQHNLVTKTIVDPGGLGLTTTTTYEPADGTNGFLRQVARTLPGGDVTRTTIGYYGADNPATPANEAETRDNPCTPAVEAINQGGMAKLSTDADPDGGGILTPVVREFVYDVSGRILASRVGSEQWTCVIYDARGRATETRYPAFGGQPARTVTTAYAVDPDGAAGPKGPSPLIQAVTDTAGTITSETDLLGQAISYRDVFGNVTTSGYDILGREITQSGPAGVIEKSYDSGDRLTQIKRAGVVQANGLVYNATNGRLESVTYPVNSTKGAFGYDTFGRPSKVTWSKVGGATITSDEVTRNLIGDVVGQVVDGVDHHAGDDFRYDAAGRLYDAYLPGRRVQYEFGTLTTAACGASALPAAGANTHRTKQTVTPTGGAATVTTYCYDRADRLTSTSESGVGTPVYDTHGNAGFIFGETHSYDAADRHMSTSKATTTVSYVRDATDRIVERRVNGAFSARYGSTGSGDTPDFVTGAGNQVEQAYLVLPGGALLTVQQSGSVWSYPNLHGDVVAVAGADGLKQGATTVYDPYGNPIAGTLPDNSQGAMDYGWLGRHQRPLEHENGLQPIVEMGARQYSPLLGQFIEVDPVEGGSANDYDYVGGDPVNSFDLAGDCMFGRRGKDHRRRDRHGHRIGKDRRGCKGGSVAHAVHHVTVRPVRAAAGVAGRNLSWHGLGNMRRSIGGAIQRAAGRCWAKAWRTAVVFAAAAAIGSLVAGPEVGAGILASAPKAVLIGCLYGAFFG</sequence>